<evidence type="ECO:0000259" key="2">
    <source>
        <dbReference type="Pfam" id="PF07786"/>
    </source>
</evidence>
<comment type="caution">
    <text evidence="3">The sequence shown here is derived from an EMBL/GenBank/DDBJ whole genome shotgun (WGS) entry which is preliminary data.</text>
</comment>
<feature type="transmembrane region" description="Helical" evidence="1">
    <location>
        <begin position="210"/>
        <end position="233"/>
    </location>
</feature>
<feature type="transmembrane region" description="Helical" evidence="1">
    <location>
        <begin position="96"/>
        <end position="114"/>
    </location>
</feature>
<feature type="transmembrane region" description="Helical" evidence="1">
    <location>
        <begin position="172"/>
        <end position="189"/>
    </location>
</feature>
<dbReference type="RefSeq" id="WP_101539876.1">
    <property type="nucleotide sequence ID" value="NZ_PKGS01000002.1"/>
</dbReference>
<dbReference type="Pfam" id="PF07786">
    <property type="entry name" value="HGSNAT_cat"/>
    <property type="match status" value="1"/>
</dbReference>
<dbReference type="AlphaFoldDB" id="A0A2I1M9M6"/>
<protein>
    <recommendedName>
        <fullName evidence="2">Heparan-alpha-glucosaminide N-acetyltransferase catalytic domain-containing protein</fullName>
    </recommendedName>
</protein>
<proteinExistence type="predicted"/>
<keyword evidence="1" id="KW-0812">Transmembrane</keyword>
<feature type="transmembrane region" description="Helical" evidence="1">
    <location>
        <begin position="12"/>
        <end position="32"/>
    </location>
</feature>
<feature type="transmembrane region" description="Helical" evidence="1">
    <location>
        <begin position="44"/>
        <end position="66"/>
    </location>
</feature>
<feature type="domain" description="Heparan-alpha-glucosaminide N-acetyltransferase catalytic" evidence="2">
    <location>
        <begin position="3"/>
        <end position="222"/>
    </location>
</feature>
<feature type="transmembrane region" description="Helical" evidence="1">
    <location>
        <begin position="73"/>
        <end position="90"/>
    </location>
</feature>
<name>A0A2I1M9M6_9FIRM</name>
<dbReference type="InterPro" id="IPR012429">
    <property type="entry name" value="HGSNAT_cat"/>
</dbReference>
<feature type="transmembrane region" description="Helical" evidence="1">
    <location>
        <begin position="126"/>
        <end position="145"/>
    </location>
</feature>
<keyword evidence="1" id="KW-0472">Membrane</keyword>
<dbReference type="EMBL" id="PKGS01000002">
    <property type="protein sequence ID" value="PKZ16777.1"/>
    <property type="molecule type" value="Genomic_DNA"/>
</dbReference>
<gene>
    <name evidence="3" type="ORF">CYJ34_03045</name>
</gene>
<evidence type="ECO:0000313" key="3">
    <source>
        <dbReference type="EMBL" id="PKZ16777.1"/>
    </source>
</evidence>
<dbReference type="Proteomes" id="UP000234335">
    <property type="component" value="Unassembled WGS sequence"/>
</dbReference>
<accession>A0A2I1M9M6</accession>
<sequence>MKRNYNLDKWRGLTIISMVLFHLMYNINYYWHIAWYDDTLLNKIWQLSIACSFFIISGITSNFLSADKNIKRGIKTSLIAFAITLATYIAAPDQFILWGVLNGLGASMIITGLIQKFTNILPKYSLIFLILFVITYKIPRGVLYTNSFFKSMYELNFFYLGFPSADFHSSDYFPIIPWIFIYLFGFIWGKDLKNKNFYGKYGRENILSKIGKYAMPIYLAHQIILYPLVTLIYNLAK</sequence>
<organism evidence="3 4">
    <name type="scientific">Anaerococcus octavius</name>
    <dbReference type="NCBI Taxonomy" id="54007"/>
    <lineage>
        <taxon>Bacteria</taxon>
        <taxon>Bacillati</taxon>
        <taxon>Bacillota</taxon>
        <taxon>Tissierellia</taxon>
        <taxon>Tissierellales</taxon>
        <taxon>Peptoniphilaceae</taxon>
        <taxon>Anaerococcus</taxon>
    </lineage>
</organism>
<keyword evidence="4" id="KW-1185">Reference proteome</keyword>
<reference evidence="3 4" key="1">
    <citation type="submission" date="2017-12" db="EMBL/GenBank/DDBJ databases">
        <title>Phylogenetic diversity of female urinary microbiome.</title>
        <authorList>
            <person name="Thomas-White K."/>
            <person name="Wolfe A.J."/>
        </authorList>
    </citation>
    <scope>NUCLEOTIDE SEQUENCE [LARGE SCALE GENOMIC DNA]</scope>
    <source>
        <strain evidence="3 4">UMB0119</strain>
    </source>
</reference>
<evidence type="ECO:0000313" key="4">
    <source>
        <dbReference type="Proteomes" id="UP000234335"/>
    </source>
</evidence>
<evidence type="ECO:0000256" key="1">
    <source>
        <dbReference type="SAM" id="Phobius"/>
    </source>
</evidence>
<keyword evidence="1" id="KW-1133">Transmembrane helix</keyword>